<accession>A0A177EJW8</accession>
<reference evidence="2 3" key="1">
    <citation type="submission" date="2016-02" db="EMBL/GenBank/DDBJ databases">
        <title>Discovery of a natural microsporidian pathogen with a broad tissue tropism in Caenorhabditis elegans.</title>
        <authorList>
            <person name="Luallen R.J."/>
            <person name="Reinke A.W."/>
            <person name="Tong L."/>
            <person name="Botts M.R."/>
            <person name="Felix M.-A."/>
            <person name="Troemel E.R."/>
        </authorList>
    </citation>
    <scope>NUCLEOTIDE SEQUENCE [LARGE SCALE GENOMIC DNA]</scope>
    <source>
        <strain evidence="2 3">JUm2807</strain>
    </source>
</reference>
<organism evidence="2 3">
    <name type="scientific">Nematocida displodere</name>
    <dbReference type="NCBI Taxonomy" id="1805483"/>
    <lineage>
        <taxon>Eukaryota</taxon>
        <taxon>Fungi</taxon>
        <taxon>Fungi incertae sedis</taxon>
        <taxon>Microsporidia</taxon>
        <taxon>Nematocida</taxon>
    </lineage>
</organism>
<comment type="caution">
    <text evidence="2">The sequence shown here is derived from an EMBL/GenBank/DDBJ whole genome shotgun (WGS) entry which is preliminary data.</text>
</comment>
<gene>
    <name evidence="2" type="ORF">NEDG_02035</name>
</gene>
<dbReference type="RefSeq" id="XP_067545726.1">
    <property type="nucleotide sequence ID" value="XM_067689453.1"/>
</dbReference>
<keyword evidence="1" id="KW-0472">Membrane</keyword>
<keyword evidence="1" id="KW-1133">Transmembrane helix</keyword>
<evidence type="ECO:0000313" key="3">
    <source>
        <dbReference type="Proteomes" id="UP000185944"/>
    </source>
</evidence>
<evidence type="ECO:0000256" key="1">
    <source>
        <dbReference type="SAM" id="Phobius"/>
    </source>
</evidence>
<evidence type="ECO:0000313" key="2">
    <source>
        <dbReference type="EMBL" id="OAG32284.1"/>
    </source>
</evidence>
<protein>
    <submittedName>
        <fullName evidence="2">Uncharacterized protein</fullName>
    </submittedName>
</protein>
<proteinExistence type="predicted"/>
<keyword evidence="3" id="KW-1185">Reference proteome</keyword>
<dbReference type="AlphaFoldDB" id="A0A177EJW8"/>
<dbReference type="VEuPathDB" id="MicrosporidiaDB:NEDG_02035"/>
<keyword evidence="1" id="KW-0812">Transmembrane</keyword>
<dbReference type="EMBL" id="LTDL01000006">
    <property type="protein sequence ID" value="OAG32284.1"/>
    <property type="molecule type" value="Genomic_DNA"/>
</dbReference>
<sequence length="446" mass="50102">MMSIRVVGIWLLTILTVGFLVVRPLIRRGQTATINTEESVSFSDNRATLDNQVGGITTPDNPPLQTPLEVELHTSYQDDVLASTDYTEKTIALFEKNPEHRLITTYKHPYTMIVKNQPRKIKVYLYRLQVNDIPETIDPFQATDLYILGWGLENHGSNTQKVAEKFFRALRDVRVENLYLSEFNIAQGVLSSVGTPIPLTLNSLVITRVEYFFLAWVCESVDLSARTEGFKLSITNSNTHSIACLSQLGVKRLSFFFIRGLPHLESFDYLLPNTEAAGGTLSMFSLSEPFNVSKAVAKSIANTKWDKIRLDMHIWNSICFAAGKGINVVDVLGLNALHPRDLDRNKTKWGRVPFGATSLCIESRTGLDKNFRELFDLVMYWVSVCGGSETKYIKILQGSNLKIIQDIGGIGRWIGKGKWGDTLSQKTLWINSKHVPIVYPEALIPG</sequence>
<dbReference type="GeneID" id="93648385"/>
<feature type="transmembrane region" description="Helical" evidence="1">
    <location>
        <begin position="7"/>
        <end position="26"/>
    </location>
</feature>
<name>A0A177EJW8_9MICR</name>
<dbReference type="Proteomes" id="UP000185944">
    <property type="component" value="Unassembled WGS sequence"/>
</dbReference>